<dbReference type="AlphaFoldDB" id="A0A1M6X9R1"/>
<gene>
    <name evidence="1" type="ORF">SAMN02746009_01975</name>
</gene>
<dbReference type="EMBL" id="FRAS01000009">
    <property type="protein sequence ID" value="SHL02515.1"/>
    <property type="molecule type" value="Genomic_DNA"/>
</dbReference>
<dbReference type="RefSeq" id="WP_139252204.1">
    <property type="nucleotide sequence ID" value="NZ_FRAS01000009.1"/>
</dbReference>
<dbReference type="OrthoDB" id="9784297at2"/>
<name>A0A1M6X9R1_9BACT</name>
<sequence>MPPLFVLGIESKFNTNGYMLLDMPEGNPITAERFSEFRSSFDYYQNTKTYEDIERKKIRLALDKETKPLILTEGDTDVDYLQTALKLFKRDDLLSSIDIEWIGGTRNGQQFFTGDKSLNNAGEFLRANPEFLKNRRVLLLYDSDTNKPNSNEENLWIRTLLKNDHNKIAKKGIENLLPESLFDSSDRRFYSKIEKTGDYGQVTIASDFNKRAFCNYICKERYDIEDFKGFSDAIHIINDFFNNTK</sequence>
<dbReference type="STRING" id="1121959.SAMN02746009_01975"/>
<evidence type="ECO:0000313" key="2">
    <source>
        <dbReference type="Proteomes" id="UP000183947"/>
    </source>
</evidence>
<protein>
    <submittedName>
        <fullName evidence="1">Uncharacterized protein</fullName>
    </submittedName>
</protein>
<evidence type="ECO:0000313" key="1">
    <source>
        <dbReference type="EMBL" id="SHL02515.1"/>
    </source>
</evidence>
<keyword evidence="2" id="KW-1185">Reference proteome</keyword>
<reference evidence="2" key="1">
    <citation type="submission" date="2016-11" db="EMBL/GenBank/DDBJ databases">
        <authorList>
            <person name="Varghese N."/>
            <person name="Submissions S."/>
        </authorList>
    </citation>
    <scope>NUCLEOTIDE SEQUENCE [LARGE SCALE GENOMIC DNA]</scope>
    <source>
        <strain evidence="2">DSM 18569</strain>
    </source>
</reference>
<proteinExistence type="predicted"/>
<organism evidence="1 2">
    <name type="scientific">Hymenobacter psychrotolerans DSM 18569</name>
    <dbReference type="NCBI Taxonomy" id="1121959"/>
    <lineage>
        <taxon>Bacteria</taxon>
        <taxon>Pseudomonadati</taxon>
        <taxon>Bacteroidota</taxon>
        <taxon>Cytophagia</taxon>
        <taxon>Cytophagales</taxon>
        <taxon>Hymenobacteraceae</taxon>
        <taxon>Hymenobacter</taxon>
    </lineage>
</organism>
<accession>A0A1M6X9R1</accession>
<dbReference type="Proteomes" id="UP000183947">
    <property type="component" value="Unassembled WGS sequence"/>
</dbReference>